<keyword evidence="1" id="KW-0472">Membrane</keyword>
<keyword evidence="1" id="KW-0812">Transmembrane</keyword>
<sequence length="247" mass="28110">MGKEHGHYDEMKRNELKHLKCGCGEERPRSFSTASNHLVLGLPLLLLLLLLLLMPSTIRLFSVDGIGDSEMVVGDMRRRIRHRLTDIRLKVRENLGKTQPALRFYPYRLQSLQTLKPGDKVLRRNFCISMQTLIEDNDEFINSVVFSDETTFYLSGIKFLKISSWFENFNTPQAKKWSFGVDEIGDSEISGEMRPRIRDELPGIPPYGWGKPRKKPNQDGAGLLKTIQILNVASIGSEAKPETHVVG</sequence>
<evidence type="ECO:0000256" key="1">
    <source>
        <dbReference type="SAM" id="Phobius"/>
    </source>
</evidence>
<evidence type="ECO:0000313" key="2">
    <source>
        <dbReference type="EMBL" id="KAJ4430968.1"/>
    </source>
</evidence>
<feature type="transmembrane region" description="Helical" evidence="1">
    <location>
        <begin position="34"/>
        <end position="53"/>
    </location>
</feature>
<dbReference type="PANTHER" id="PTHR47326:SF1">
    <property type="entry name" value="HTH PSQ-TYPE DOMAIN-CONTAINING PROTEIN"/>
    <property type="match status" value="1"/>
</dbReference>
<dbReference type="PANTHER" id="PTHR47326">
    <property type="entry name" value="TRANSPOSABLE ELEMENT TC3 TRANSPOSASE-LIKE PROTEIN"/>
    <property type="match status" value="1"/>
</dbReference>
<keyword evidence="3" id="KW-1185">Reference proteome</keyword>
<comment type="caution">
    <text evidence="2">The sequence shown here is derived from an EMBL/GenBank/DDBJ whole genome shotgun (WGS) entry which is preliminary data.</text>
</comment>
<name>A0ABQ8SAF5_PERAM</name>
<evidence type="ECO:0000313" key="3">
    <source>
        <dbReference type="Proteomes" id="UP001148838"/>
    </source>
</evidence>
<dbReference type="EMBL" id="JAJSOF020000031">
    <property type="protein sequence ID" value="KAJ4430968.1"/>
    <property type="molecule type" value="Genomic_DNA"/>
</dbReference>
<dbReference type="Proteomes" id="UP001148838">
    <property type="component" value="Unassembled WGS sequence"/>
</dbReference>
<reference evidence="2 3" key="1">
    <citation type="journal article" date="2022" name="Allergy">
        <title>Genome assembly and annotation of Periplaneta americana reveal a comprehensive cockroach allergen profile.</title>
        <authorList>
            <person name="Wang L."/>
            <person name="Xiong Q."/>
            <person name="Saelim N."/>
            <person name="Wang L."/>
            <person name="Nong W."/>
            <person name="Wan A.T."/>
            <person name="Shi M."/>
            <person name="Liu X."/>
            <person name="Cao Q."/>
            <person name="Hui J.H.L."/>
            <person name="Sookrung N."/>
            <person name="Leung T.F."/>
            <person name="Tungtrongchitr A."/>
            <person name="Tsui S.K.W."/>
        </authorList>
    </citation>
    <scope>NUCLEOTIDE SEQUENCE [LARGE SCALE GENOMIC DNA]</scope>
    <source>
        <strain evidence="2">PWHHKU_190912</strain>
    </source>
</reference>
<gene>
    <name evidence="2" type="ORF">ANN_19561</name>
</gene>
<proteinExistence type="predicted"/>
<protein>
    <submittedName>
        <fullName evidence="2">Uncharacterized protein</fullName>
    </submittedName>
</protein>
<accession>A0ABQ8SAF5</accession>
<organism evidence="2 3">
    <name type="scientific">Periplaneta americana</name>
    <name type="common">American cockroach</name>
    <name type="synonym">Blatta americana</name>
    <dbReference type="NCBI Taxonomy" id="6978"/>
    <lineage>
        <taxon>Eukaryota</taxon>
        <taxon>Metazoa</taxon>
        <taxon>Ecdysozoa</taxon>
        <taxon>Arthropoda</taxon>
        <taxon>Hexapoda</taxon>
        <taxon>Insecta</taxon>
        <taxon>Pterygota</taxon>
        <taxon>Neoptera</taxon>
        <taxon>Polyneoptera</taxon>
        <taxon>Dictyoptera</taxon>
        <taxon>Blattodea</taxon>
        <taxon>Blattoidea</taxon>
        <taxon>Blattidae</taxon>
        <taxon>Blattinae</taxon>
        <taxon>Periplaneta</taxon>
    </lineage>
</organism>
<keyword evidence="1" id="KW-1133">Transmembrane helix</keyword>